<dbReference type="Proteomes" id="UP000682733">
    <property type="component" value="Unassembled WGS sequence"/>
</dbReference>
<accession>A0A8S2YH76</accession>
<dbReference type="AlphaFoldDB" id="A0A8S2YH76"/>
<evidence type="ECO:0000313" key="1">
    <source>
        <dbReference type="EMBL" id="CAF4559178.1"/>
    </source>
</evidence>
<proteinExistence type="predicted"/>
<feature type="non-terminal residue" evidence="1">
    <location>
        <position position="1"/>
    </location>
</feature>
<protein>
    <submittedName>
        <fullName evidence="1">Uncharacterized protein</fullName>
    </submittedName>
</protein>
<reference evidence="1" key="1">
    <citation type="submission" date="2021-02" db="EMBL/GenBank/DDBJ databases">
        <authorList>
            <person name="Nowell W R."/>
        </authorList>
    </citation>
    <scope>NUCLEOTIDE SEQUENCE</scope>
</reference>
<evidence type="ECO:0000313" key="2">
    <source>
        <dbReference type="Proteomes" id="UP000682733"/>
    </source>
</evidence>
<organism evidence="1 2">
    <name type="scientific">Didymodactylos carnosus</name>
    <dbReference type="NCBI Taxonomy" id="1234261"/>
    <lineage>
        <taxon>Eukaryota</taxon>
        <taxon>Metazoa</taxon>
        <taxon>Spiralia</taxon>
        <taxon>Gnathifera</taxon>
        <taxon>Rotifera</taxon>
        <taxon>Eurotatoria</taxon>
        <taxon>Bdelloidea</taxon>
        <taxon>Philodinida</taxon>
        <taxon>Philodinidae</taxon>
        <taxon>Didymodactylos</taxon>
    </lineage>
</organism>
<dbReference type="EMBL" id="CAJOBA010112965">
    <property type="protein sequence ID" value="CAF4559178.1"/>
    <property type="molecule type" value="Genomic_DNA"/>
</dbReference>
<sequence>LNTLKNVYKDREHGSPETRETAEYLYKALYNATSIYRYANNNPHFINNNIQLVPLFLEFNKLHQRLHELHKSYGVDSIQQTLKSVLALYFFIKIKLNHLIVVFKDNPVRNRLLCWSAPWMGGGPRDIAPDMEEFGIIIDGNGILINEVPKT</sequence>
<feature type="non-terminal residue" evidence="1">
    <location>
        <position position="151"/>
    </location>
</feature>
<comment type="caution">
    <text evidence="1">The sequence shown here is derived from an EMBL/GenBank/DDBJ whole genome shotgun (WGS) entry which is preliminary data.</text>
</comment>
<gene>
    <name evidence="1" type="ORF">TMI583_LOCUS49872</name>
</gene>
<name>A0A8S2YH76_9BILA</name>